<accession>A0AB33K8V1</accession>
<reference evidence="1" key="1">
    <citation type="submission" date="2024-07" db="EMBL/GenBank/DDBJ databases">
        <title>Complete genome sequences of cellulolytic bacteria, Kitasatospora sp. CMC57 and Streptomyces sp. CMC78, isolated from Japanese agricultural soil.</title>
        <authorList>
            <person name="Hashimoto T."/>
            <person name="Ito M."/>
            <person name="Iwamoto M."/>
            <person name="Fukahori D."/>
            <person name="Shoda T."/>
            <person name="Sakoda M."/>
            <person name="Morohoshi T."/>
            <person name="Mitsuboshi M."/>
            <person name="Nishizawa T."/>
        </authorList>
    </citation>
    <scope>NUCLEOTIDE SEQUENCE</scope>
    <source>
        <strain evidence="1">CMC57</strain>
        <plasmid evidence="1">pCMC57_01</plasmid>
    </source>
</reference>
<organism evidence="1">
    <name type="scientific">Kitasatospora sp. CMC57</name>
    <dbReference type="NCBI Taxonomy" id="3231513"/>
    <lineage>
        <taxon>Bacteria</taxon>
        <taxon>Bacillati</taxon>
        <taxon>Actinomycetota</taxon>
        <taxon>Actinomycetes</taxon>
        <taxon>Kitasatosporales</taxon>
        <taxon>Streptomycetaceae</taxon>
        <taxon>Kitasatospora</taxon>
    </lineage>
</organism>
<dbReference type="InterPro" id="IPR045677">
    <property type="entry name" value="DUF6197"/>
</dbReference>
<dbReference type="Pfam" id="PF19698">
    <property type="entry name" value="DUF6197"/>
    <property type="match status" value="1"/>
</dbReference>
<protein>
    <submittedName>
        <fullName evidence="1">Uncharacterized protein</fullName>
    </submittedName>
</protein>
<keyword evidence="1" id="KW-0614">Plasmid</keyword>
<evidence type="ECO:0000313" key="1">
    <source>
        <dbReference type="EMBL" id="BFP50099.1"/>
    </source>
</evidence>
<sequence length="132" mass="14124">MPSTIATDLAEAARLIRERGLWNGPGSFAHDSDNGPLDPVAALWHAAHGHLEFVFTAGLPGYADKATEMVLTDPRVLDAVEFLSANLTDDEAHYGADEAPIERIAQWVTTATASEVIGRLVRLAEPAHQLAA</sequence>
<dbReference type="KEGG" id="kic:KCMC57_64670"/>
<dbReference type="RefSeq" id="WP_407992337.1">
    <property type="nucleotide sequence ID" value="NZ_AP035882.1"/>
</dbReference>
<gene>
    <name evidence="1" type="ORF">KCMC57_64670</name>
</gene>
<name>A0AB33K8V1_9ACTN</name>
<dbReference type="EMBL" id="AP035882">
    <property type="protein sequence ID" value="BFP50099.1"/>
    <property type="molecule type" value="Genomic_DNA"/>
</dbReference>
<dbReference type="AlphaFoldDB" id="A0AB33K8V1"/>
<proteinExistence type="predicted"/>
<geneLocation type="plasmid" evidence="1">
    <name>pCMC57_01</name>
</geneLocation>